<name>A0A8T1V602_9STRA</name>
<evidence type="ECO:0000313" key="2">
    <source>
        <dbReference type="EMBL" id="KAG7375488.1"/>
    </source>
</evidence>
<dbReference type="GO" id="GO:0019915">
    <property type="term" value="P:lipid storage"/>
    <property type="evidence" value="ECO:0007669"/>
    <property type="project" value="InterPro"/>
</dbReference>
<dbReference type="Pfam" id="PF10230">
    <property type="entry name" value="LIDHydrolase"/>
    <property type="match status" value="1"/>
</dbReference>
<dbReference type="EMBL" id="JAGDFM010001137">
    <property type="protein sequence ID" value="KAG7375488.1"/>
    <property type="molecule type" value="Genomic_DNA"/>
</dbReference>
<dbReference type="Proteomes" id="UP000694044">
    <property type="component" value="Unassembled WGS sequence"/>
</dbReference>
<reference evidence="2" key="1">
    <citation type="submission" date="2021-02" db="EMBL/GenBank/DDBJ databases">
        <authorList>
            <person name="Palmer J.M."/>
        </authorList>
    </citation>
    <scope>NUCLEOTIDE SEQUENCE</scope>
    <source>
        <strain evidence="2">SCRP734</strain>
    </source>
</reference>
<protein>
    <submittedName>
        <fullName evidence="2">Uncharacterized protein</fullName>
    </submittedName>
</protein>
<gene>
    <name evidence="2" type="ORF">PHYPSEUDO_001030</name>
</gene>
<dbReference type="PANTHER" id="PTHR13390:SF0">
    <property type="entry name" value="LIPID DROPLET-ASSOCIATED HYDROLASE"/>
    <property type="match status" value="1"/>
</dbReference>
<dbReference type="AlphaFoldDB" id="A0A8T1V602"/>
<keyword evidence="1" id="KW-0378">Hydrolase</keyword>
<dbReference type="OrthoDB" id="448051at2759"/>
<sequence length="101" mass="11478">MHMALSPKGKQMMPLFNHYERGVALVGVVEYLVPPSLRRWVVRRVVGPKTSETLQLASLSLVTSSVMRNVLGMAANEMKDVMELDHELLQQFEDKTLSVFY</sequence>
<evidence type="ECO:0000313" key="3">
    <source>
        <dbReference type="Proteomes" id="UP000694044"/>
    </source>
</evidence>
<evidence type="ECO:0000256" key="1">
    <source>
        <dbReference type="ARBA" id="ARBA00022801"/>
    </source>
</evidence>
<accession>A0A8T1V602</accession>
<comment type="caution">
    <text evidence="2">The sequence shown here is derived from an EMBL/GenBank/DDBJ whole genome shotgun (WGS) entry which is preliminary data.</text>
</comment>
<dbReference type="InterPro" id="IPR019363">
    <property type="entry name" value="LDAH"/>
</dbReference>
<proteinExistence type="predicted"/>
<dbReference type="PANTHER" id="PTHR13390">
    <property type="entry name" value="LIPASE"/>
    <property type="match status" value="1"/>
</dbReference>
<organism evidence="2 3">
    <name type="scientific">Phytophthora pseudosyringae</name>
    <dbReference type="NCBI Taxonomy" id="221518"/>
    <lineage>
        <taxon>Eukaryota</taxon>
        <taxon>Sar</taxon>
        <taxon>Stramenopiles</taxon>
        <taxon>Oomycota</taxon>
        <taxon>Peronosporomycetes</taxon>
        <taxon>Peronosporales</taxon>
        <taxon>Peronosporaceae</taxon>
        <taxon>Phytophthora</taxon>
    </lineage>
</organism>
<dbReference type="GO" id="GO:0005811">
    <property type="term" value="C:lipid droplet"/>
    <property type="evidence" value="ECO:0007669"/>
    <property type="project" value="InterPro"/>
</dbReference>
<keyword evidence="3" id="KW-1185">Reference proteome</keyword>
<dbReference type="GO" id="GO:0016298">
    <property type="term" value="F:lipase activity"/>
    <property type="evidence" value="ECO:0007669"/>
    <property type="project" value="InterPro"/>
</dbReference>